<dbReference type="EMBL" id="AYKH01000041">
    <property type="protein sequence ID" value="ROO24752.1"/>
    <property type="molecule type" value="Genomic_DNA"/>
</dbReference>
<organism evidence="2 3">
    <name type="scientific">Salinisphaera orenii MK-B5</name>
    <dbReference type="NCBI Taxonomy" id="856730"/>
    <lineage>
        <taxon>Bacteria</taxon>
        <taxon>Pseudomonadati</taxon>
        <taxon>Pseudomonadota</taxon>
        <taxon>Gammaproteobacteria</taxon>
        <taxon>Salinisphaerales</taxon>
        <taxon>Salinisphaeraceae</taxon>
        <taxon>Salinisphaera</taxon>
    </lineage>
</organism>
<gene>
    <name evidence="2" type="ORF">SAOR_14215</name>
</gene>
<sequence>MNDIDHPRPAAGAGGAGVTLGYLTAAAVLAALWVGVGVVLIPVIAVLAIPHGLATGGADPVIAGHHRWLMRHHLWSAATLLLVLIAPLLAIPTLLDTTMTVLNTMAYAPHPMETLAAAWPELGIGTLMLAAFVAIAGWLIVTLWLSVRLIRRWLRWMDRAPA</sequence>
<name>A0A423PGL1_9GAMM</name>
<feature type="transmembrane region" description="Helical" evidence="1">
    <location>
        <begin position="122"/>
        <end position="147"/>
    </location>
</feature>
<proteinExistence type="predicted"/>
<feature type="transmembrane region" description="Helical" evidence="1">
    <location>
        <begin position="74"/>
        <end position="95"/>
    </location>
</feature>
<keyword evidence="1" id="KW-0472">Membrane</keyword>
<protein>
    <submittedName>
        <fullName evidence="2">Uncharacterized protein</fullName>
    </submittedName>
</protein>
<keyword evidence="1" id="KW-0812">Transmembrane</keyword>
<dbReference type="RefSeq" id="WP_123591885.1">
    <property type="nucleotide sequence ID" value="NZ_AYKH01000041.1"/>
</dbReference>
<comment type="caution">
    <text evidence="2">The sequence shown here is derived from an EMBL/GenBank/DDBJ whole genome shotgun (WGS) entry which is preliminary data.</text>
</comment>
<dbReference type="AlphaFoldDB" id="A0A423PGL1"/>
<evidence type="ECO:0000313" key="3">
    <source>
        <dbReference type="Proteomes" id="UP000283993"/>
    </source>
</evidence>
<keyword evidence="1" id="KW-1133">Transmembrane helix</keyword>
<dbReference type="Proteomes" id="UP000283993">
    <property type="component" value="Unassembled WGS sequence"/>
</dbReference>
<accession>A0A423PGL1</accession>
<reference evidence="2 3" key="1">
    <citation type="submission" date="2013-10" db="EMBL/GenBank/DDBJ databases">
        <title>Salinisphaera orenii MK-B5 Genome Sequencing.</title>
        <authorList>
            <person name="Lai Q."/>
            <person name="Li C."/>
            <person name="Shao Z."/>
        </authorList>
    </citation>
    <scope>NUCLEOTIDE SEQUENCE [LARGE SCALE GENOMIC DNA]</scope>
    <source>
        <strain evidence="2 3">MK-B5</strain>
    </source>
</reference>
<evidence type="ECO:0000256" key="1">
    <source>
        <dbReference type="SAM" id="Phobius"/>
    </source>
</evidence>
<feature type="transmembrane region" description="Helical" evidence="1">
    <location>
        <begin position="20"/>
        <end position="53"/>
    </location>
</feature>
<evidence type="ECO:0000313" key="2">
    <source>
        <dbReference type="EMBL" id="ROO24752.1"/>
    </source>
</evidence>
<keyword evidence="3" id="KW-1185">Reference proteome</keyword>